<dbReference type="InterPro" id="IPR016095">
    <property type="entry name" value="Ribosomal_uL1_3-a/b-sand"/>
</dbReference>
<feature type="compositionally biased region" description="Acidic residues" evidence="4">
    <location>
        <begin position="336"/>
        <end position="350"/>
    </location>
</feature>
<comment type="similarity">
    <text evidence="1">Belongs to the universal ribosomal protein uL1 family.</text>
</comment>
<sequence>MASCAVNFMKLFNFKSYQLVTSNLTRVNINFIQVRDYAARRGTREKRLKLLRAKKNSKKPEEKTKGKKLKGITVQPVYPRIQEELKPSCIDDVVVTKYYRWKLYDFAEAIQCHRETHHPTVYNQPDSYVQAHIELDMTAAKKNRFVDNFSRLATVAHPFPMGDPRSVIVFCKTSELQNEAKEAGANLVGDSSLIREIEKGNVFIKDFDHVLAHPNVLPEMVSIRGLMRKTFPNARAGTLGVDLTSMIKRFRDGIRYSAQKDEHWQDFGLIKVNIGKLDMEIEHLQENLQNVLRDIHSVRPKRKGPFITKVLICSAPSVEKFKLNLAALLPELASDLEEASDSDEDEEDEGDMRKRKMKAISA</sequence>
<evidence type="ECO:0000256" key="3">
    <source>
        <dbReference type="ARBA" id="ARBA00023274"/>
    </source>
</evidence>
<dbReference type="Pfam" id="PF00687">
    <property type="entry name" value="Ribosomal_L1"/>
    <property type="match status" value="1"/>
</dbReference>
<dbReference type="SUPFAM" id="SSF56808">
    <property type="entry name" value="Ribosomal protein L1"/>
    <property type="match status" value="1"/>
</dbReference>
<dbReference type="GO" id="GO:0005840">
    <property type="term" value="C:ribosome"/>
    <property type="evidence" value="ECO:0007669"/>
    <property type="project" value="UniProtKB-KW"/>
</dbReference>
<evidence type="ECO:0000313" key="5">
    <source>
        <dbReference type="EMBL" id="KAK7793470.1"/>
    </source>
</evidence>
<keyword evidence="2" id="KW-0689">Ribosomal protein</keyword>
<evidence type="ECO:0000256" key="1">
    <source>
        <dbReference type="ARBA" id="ARBA00010531"/>
    </source>
</evidence>
<evidence type="ECO:0000256" key="2">
    <source>
        <dbReference type="ARBA" id="ARBA00022980"/>
    </source>
</evidence>
<feature type="compositionally biased region" description="Basic residues" evidence="4">
    <location>
        <begin position="353"/>
        <end position="362"/>
    </location>
</feature>
<gene>
    <name evidence="5" type="ORF">R5R35_013846</name>
</gene>
<keyword evidence="6" id="KW-1185">Reference proteome</keyword>
<dbReference type="InterPro" id="IPR023674">
    <property type="entry name" value="Ribosomal_uL1-like"/>
</dbReference>
<dbReference type="Gene3D" id="3.30.190.20">
    <property type="match status" value="1"/>
</dbReference>
<keyword evidence="3" id="KW-0687">Ribonucleoprotein</keyword>
<evidence type="ECO:0000313" key="6">
    <source>
        <dbReference type="Proteomes" id="UP001378592"/>
    </source>
</evidence>
<dbReference type="PANTHER" id="PTHR36427">
    <property type="entry name" value="54S RIBOSOMAL PROTEIN L1, MITOCHONDRIAL"/>
    <property type="match status" value="1"/>
</dbReference>
<feature type="region of interest" description="Disordered" evidence="4">
    <location>
        <begin position="336"/>
        <end position="362"/>
    </location>
</feature>
<dbReference type="EMBL" id="JAZDUA010000379">
    <property type="protein sequence ID" value="KAK7793470.1"/>
    <property type="molecule type" value="Genomic_DNA"/>
</dbReference>
<comment type="caution">
    <text evidence="5">The sequence shown here is derived from an EMBL/GenBank/DDBJ whole genome shotgun (WGS) entry which is preliminary data.</text>
</comment>
<dbReference type="GO" id="GO:1990904">
    <property type="term" value="C:ribonucleoprotein complex"/>
    <property type="evidence" value="ECO:0007669"/>
    <property type="project" value="UniProtKB-KW"/>
</dbReference>
<proteinExistence type="inferred from homology"/>
<evidence type="ECO:0008006" key="7">
    <source>
        <dbReference type="Google" id="ProtNLM"/>
    </source>
</evidence>
<organism evidence="5 6">
    <name type="scientific">Gryllus longicercus</name>
    <dbReference type="NCBI Taxonomy" id="2509291"/>
    <lineage>
        <taxon>Eukaryota</taxon>
        <taxon>Metazoa</taxon>
        <taxon>Ecdysozoa</taxon>
        <taxon>Arthropoda</taxon>
        <taxon>Hexapoda</taxon>
        <taxon>Insecta</taxon>
        <taxon>Pterygota</taxon>
        <taxon>Neoptera</taxon>
        <taxon>Polyneoptera</taxon>
        <taxon>Orthoptera</taxon>
        <taxon>Ensifera</taxon>
        <taxon>Gryllidea</taxon>
        <taxon>Grylloidea</taxon>
        <taxon>Gryllidae</taxon>
        <taxon>Gryllinae</taxon>
        <taxon>Gryllus</taxon>
    </lineage>
</organism>
<evidence type="ECO:0000256" key="4">
    <source>
        <dbReference type="SAM" id="MobiDB-lite"/>
    </source>
</evidence>
<protein>
    <recommendedName>
        <fullName evidence="7">Mitochondrial ribosomal protein L1</fullName>
    </recommendedName>
</protein>
<dbReference type="AlphaFoldDB" id="A0AAN9VBZ4"/>
<reference evidence="5 6" key="1">
    <citation type="submission" date="2024-03" db="EMBL/GenBank/DDBJ databases">
        <title>The genome assembly and annotation of the cricket Gryllus longicercus Weissman &amp; Gray.</title>
        <authorList>
            <person name="Szrajer S."/>
            <person name="Gray D."/>
            <person name="Ylla G."/>
        </authorList>
    </citation>
    <scope>NUCLEOTIDE SEQUENCE [LARGE SCALE GENOMIC DNA]</scope>
    <source>
        <strain evidence="5">DAG 2021-001</strain>
        <tissue evidence="5">Whole body minus gut</tissue>
    </source>
</reference>
<dbReference type="PANTHER" id="PTHR36427:SF3">
    <property type="entry name" value="LARGE RIBOSOMAL SUBUNIT PROTEIN UL1M"/>
    <property type="match status" value="1"/>
</dbReference>
<accession>A0AAN9VBZ4</accession>
<dbReference type="Proteomes" id="UP001378592">
    <property type="component" value="Unassembled WGS sequence"/>
</dbReference>
<dbReference type="Gene3D" id="3.40.50.790">
    <property type="match status" value="1"/>
</dbReference>
<dbReference type="InterPro" id="IPR028364">
    <property type="entry name" value="Ribosomal_uL1/biogenesis"/>
</dbReference>
<name>A0AAN9VBZ4_9ORTH</name>
<dbReference type="CDD" id="cd00403">
    <property type="entry name" value="Ribosomal_L1"/>
    <property type="match status" value="1"/>
</dbReference>